<evidence type="ECO:0000313" key="2">
    <source>
        <dbReference type="Proteomes" id="UP000479190"/>
    </source>
</evidence>
<protein>
    <submittedName>
        <fullName evidence="1">Uncharacterized protein</fullName>
    </submittedName>
</protein>
<accession>A0A6H5IL58</accession>
<proteinExistence type="predicted"/>
<dbReference type="EMBL" id="CADCXV010000905">
    <property type="protein sequence ID" value="CAB0038390.1"/>
    <property type="molecule type" value="Genomic_DNA"/>
</dbReference>
<dbReference type="AlphaFoldDB" id="A0A6H5IL58"/>
<name>A0A6H5IL58_9HYME</name>
<reference evidence="1 2" key="1">
    <citation type="submission" date="2020-02" db="EMBL/GenBank/DDBJ databases">
        <authorList>
            <person name="Ferguson B K."/>
        </authorList>
    </citation>
    <scope>NUCLEOTIDE SEQUENCE [LARGE SCALE GENOMIC DNA]</scope>
</reference>
<sequence length="195" mass="21686">MRSARLDYPPGLRATRLVNCSRSYYYEFNIYCIVVRRHIQAQRKITARKRSGGQKLIFAVCSTINERLREKRKNNESFEEIRAKTAQQQPRSRTHIRAAWASTAAAAAATSTYNAADESEIVGQLSSSSTALYVRAETHVEKSCGCTPRVKSRACGSSRASLPIPAMSIGCVYISAGSMIRSMLNSIHHEYKCAS</sequence>
<organism evidence="1 2">
    <name type="scientific">Trichogramma brassicae</name>
    <dbReference type="NCBI Taxonomy" id="86971"/>
    <lineage>
        <taxon>Eukaryota</taxon>
        <taxon>Metazoa</taxon>
        <taxon>Ecdysozoa</taxon>
        <taxon>Arthropoda</taxon>
        <taxon>Hexapoda</taxon>
        <taxon>Insecta</taxon>
        <taxon>Pterygota</taxon>
        <taxon>Neoptera</taxon>
        <taxon>Endopterygota</taxon>
        <taxon>Hymenoptera</taxon>
        <taxon>Apocrita</taxon>
        <taxon>Proctotrupomorpha</taxon>
        <taxon>Chalcidoidea</taxon>
        <taxon>Trichogrammatidae</taxon>
        <taxon>Trichogramma</taxon>
    </lineage>
</organism>
<keyword evidence="2" id="KW-1185">Reference proteome</keyword>
<gene>
    <name evidence="1" type="ORF">TBRA_LOCUS10175</name>
</gene>
<dbReference type="Proteomes" id="UP000479190">
    <property type="component" value="Unassembled WGS sequence"/>
</dbReference>
<evidence type="ECO:0000313" key="1">
    <source>
        <dbReference type="EMBL" id="CAB0038390.1"/>
    </source>
</evidence>